<dbReference type="NCBIfam" id="TIGR01315">
    <property type="entry name" value="5C_CHO_kinase"/>
    <property type="match status" value="1"/>
</dbReference>
<dbReference type="Pfam" id="PF02782">
    <property type="entry name" value="FGGY_C"/>
    <property type="match status" value="1"/>
</dbReference>
<dbReference type="GO" id="GO:0019150">
    <property type="term" value="F:D-ribulokinase activity"/>
    <property type="evidence" value="ECO:0007669"/>
    <property type="project" value="TreeGrafter"/>
</dbReference>
<name>A0A2G1QLC1_9HYPH</name>
<keyword evidence="2" id="KW-0808">Transferase</keyword>
<dbReference type="CDD" id="cd07782">
    <property type="entry name" value="ASKHA_NBD_FGGY_D-RBK"/>
    <property type="match status" value="1"/>
</dbReference>
<dbReference type="SUPFAM" id="SSF53067">
    <property type="entry name" value="Actin-like ATPase domain"/>
    <property type="match status" value="2"/>
</dbReference>
<keyword evidence="7" id="KW-1185">Reference proteome</keyword>
<dbReference type="Proteomes" id="UP000221168">
    <property type="component" value="Unassembled WGS sequence"/>
</dbReference>
<dbReference type="GO" id="GO:0005737">
    <property type="term" value="C:cytoplasm"/>
    <property type="evidence" value="ECO:0007669"/>
    <property type="project" value="TreeGrafter"/>
</dbReference>
<evidence type="ECO:0000256" key="3">
    <source>
        <dbReference type="ARBA" id="ARBA00022777"/>
    </source>
</evidence>
<organism evidence="6 7">
    <name type="scientific">Zhengella mangrovi</name>
    <dbReference type="NCBI Taxonomy" id="1982044"/>
    <lineage>
        <taxon>Bacteria</taxon>
        <taxon>Pseudomonadati</taxon>
        <taxon>Pseudomonadota</taxon>
        <taxon>Alphaproteobacteria</taxon>
        <taxon>Hyphomicrobiales</taxon>
        <taxon>Notoacmeibacteraceae</taxon>
        <taxon>Zhengella</taxon>
    </lineage>
</organism>
<dbReference type="Pfam" id="PF00370">
    <property type="entry name" value="FGGY_N"/>
    <property type="match status" value="1"/>
</dbReference>
<reference evidence="6 7" key="1">
    <citation type="submission" date="2017-10" db="EMBL/GenBank/DDBJ databases">
        <title>Sedimentibacterium mangrovi gen. nov., sp. nov., a novel member of family Phyllobacteriacea isolated from mangrove sediment.</title>
        <authorList>
            <person name="Liao H."/>
            <person name="Tian Y."/>
        </authorList>
    </citation>
    <scope>NUCLEOTIDE SEQUENCE [LARGE SCALE GENOMIC DNA]</scope>
    <source>
        <strain evidence="6 7">X9-2-2</strain>
    </source>
</reference>
<comment type="similarity">
    <text evidence="1">Belongs to the FGGY kinase family.</text>
</comment>
<evidence type="ECO:0000256" key="1">
    <source>
        <dbReference type="ARBA" id="ARBA00009156"/>
    </source>
</evidence>
<dbReference type="EMBL" id="PDVP01000009">
    <property type="protein sequence ID" value="PHP66250.1"/>
    <property type="molecule type" value="Genomic_DNA"/>
</dbReference>
<dbReference type="AlphaFoldDB" id="A0A2G1QLC1"/>
<feature type="domain" description="Carbohydrate kinase FGGY N-terminal" evidence="4">
    <location>
        <begin position="4"/>
        <end position="259"/>
    </location>
</feature>
<dbReference type="InterPro" id="IPR006003">
    <property type="entry name" value="FGGY_RbtK-like"/>
</dbReference>
<comment type="caution">
    <text evidence="6">The sequence shown here is derived from an EMBL/GenBank/DDBJ whole genome shotgun (WGS) entry which is preliminary data.</text>
</comment>
<accession>A0A2G1QLC1</accession>
<dbReference type="OrthoDB" id="9805576at2"/>
<proteinExistence type="inferred from homology"/>
<dbReference type="Gene3D" id="1.20.58.2240">
    <property type="match status" value="1"/>
</dbReference>
<dbReference type="PANTHER" id="PTHR43435">
    <property type="entry name" value="RIBULOKINASE"/>
    <property type="match status" value="1"/>
</dbReference>
<dbReference type="PIRSF" id="PIRSF000538">
    <property type="entry name" value="GlpK"/>
    <property type="match status" value="1"/>
</dbReference>
<evidence type="ECO:0000259" key="4">
    <source>
        <dbReference type="Pfam" id="PF00370"/>
    </source>
</evidence>
<evidence type="ECO:0000313" key="6">
    <source>
        <dbReference type="EMBL" id="PHP66250.1"/>
    </source>
</evidence>
<evidence type="ECO:0000313" key="7">
    <source>
        <dbReference type="Proteomes" id="UP000221168"/>
    </source>
</evidence>
<gene>
    <name evidence="6" type="ORF">CSC94_15065</name>
</gene>
<dbReference type="Gene3D" id="3.30.420.40">
    <property type="match status" value="1"/>
</dbReference>
<dbReference type="InterPro" id="IPR043129">
    <property type="entry name" value="ATPase_NBD"/>
</dbReference>
<protein>
    <submittedName>
        <fullName evidence="6">Ribulokinase</fullName>
    </submittedName>
</protein>
<sequence length="528" mass="55279">MSEYVCAVDVGTGSARAGIVSTAGALLGRASHPITLVRPAAGMAEHDSGDIWNAVCISVRDAVAQSGVDAAAIRAIGFDATCSLVIRDAEGRPVAVSPDGPDNRDTICWMDHRGRAEAAECTDSGHRVLDFIGGVMSPEMETPKLMWLKRRHPTGWSRMAMAFDLADFLTWKATGSNARSQCTLTAKWTYLAHDGGWQPDFFAGLGLDDVFERTGADAPVIEPGSAVGRLSEEAARDLGLTTGCTVAAGLIDAFAGALGAVGGQAGEAIDRHLALIAGTSSCVMGLAPDQRPAAGVWGPYYGAAMPGYWLSEGGQSATGALLDHVITQFGGGLTANAATHERIGARLADLLAAEGPDLAGDLHVLPDFHGNRTPYADPAPAGVISGLSLDDSFDGLCRLYWRTCVAIALGVREILDHMNGHGYRIDTLHLTGGHARSPILTALYADATGCRLSIPQGNDAVLLGSAMNAAGAAGLYGSLADACRAMMGTPTTIEPDPARSQAYDRDYTIFRRMRDHRRELLALRSAPA</sequence>
<evidence type="ECO:0000256" key="2">
    <source>
        <dbReference type="ARBA" id="ARBA00022679"/>
    </source>
</evidence>
<evidence type="ECO:0000259" key="5">
    <source>
        <dbReference type="Pfam" id="PF02782"/>
    </source>
</evidence>
<dbReference type="InterPro" id="IPR018484">
    <property type="entry name" value="FGGY_N"/>
</dbReference>
<dbReference type="InterPro" id="IPR000577">
    <property type="entry name" value="Carb_kinase_FGGY"/>
</dbReference>
<dbReference type="PANTHER" id="PTHR43435:SF4">
    <property type="entry name" value="FGGY CARBOHYDRATE KINASE DOMAIN-CONTAINING PROTEIN"/>
    <property type="match status" value="1"/>
</dbReference>
<keyword evidence="3 6" id="KW-0418">Kinase</keyword>
<feature type="domain" description="Carbohydrate kinase FGGY C-terminal" evidence="5">
    <location>
        <begin position="273"/>
        <end position="472"/>
    </location>
</feature>
<dbReference type="GO" id="GO:0019321">
    <property type="term" value="P:pentose metabolic process"/>
    <property type="evidence" value="ECO:0007669"/>
    <property type="project" value="TreeGrafter"/>
</dbReference>
<dbReference type="InterPro" id="IPR018485">
    <property type="entry name" value="FGGY_C"/>
</dbReference>